<keyword evidence="3" id="KW-1185">Reference proteome</keyword>
<protein>
    <submittedName>
        <fullName evidence="2">Uncharacterized protein</fullName>
    </submittedName>
</protein>
<evidence type="ECO:0000313" key="2">
    <source>
        <dbReference type="EMBL" id="CAB0001630.1"/>
    </source>
</evidence>
<feature type="compositionally biased region" description="Low complexity" evidence="1">
    <location>
        <begin position="31"/>
        <end position="45"/>
    </location>
</feature>
<dbReference type="EMBL" id="CADCXU010011216">
    <property type="protein sequence ID" value="CAB0001630.1"/>
    <property type="molecule type" value="Genomic_DNA"/>
</dbReference>
<accession>A0A6H5GF74</accession>
<evidence type="ECO:0000256" key="1">
    <source>
        <dbReference type="SAM" id="MobiDB-lite"/>
    </source>
</evidence>
<evidence type="ECO:0000313" key="3">
    <source>
        <dbReference type="Proteomes" id="UP000479000"/>
    </source>
</evidence>
<gene>
    <name evidence="2" type="ORF">NTEN_LOCUS7417</name>
</gene>
<feature type="region of interest" description="Disordered" evidence="1">
    <location>
        <begin position="31"/>
        <end position="68"/>
    </location>
</feature>
<reference evidence="2 3" key="1">
    <citation type="submission" date="2020-02" db="EMBL/GenBank/DDBJ databases">
        <authorList>
            <person name="Ferguson B K."/>
        </authorList>
    </citation>
    <scope>NUCLEOTIDE SEQUENCE [LARGE SCALE GENOMIC DNA]</scope>
</reference>
<sequence>TGTTARATATGSPTTTVSAVRIAWSCGASSPARLRSSLPSRNRSNGTIATATRPTSTSANVWLPAVSK</sequence>
<name>A0A6H5GF74_9HEMI</name>
<dbReference type="AlphaFoldDB" id="A0A6H5GF74"/>
<dbReference type="Proteomes" id="UP000479000">
    <property type="component" value="Unassembled WGS sequence"/>
</dbReference>
<feature type="compositionally biased region" description="Polar residues" evidence="1">
    <location>
        <begin position="46"/>
        <end position="60"/>
    </location>
</feature>
<proteinExistence type="predicted"/>
<feature type="non-terminal residue" evidence="2">
    <location>
        <position position="1"/>
    </location>
</feature>
<organism evidence="2 3">
    <name type="scientific">Nesidiocoris tenuis</name>
    <dbReference type="NCBI Taxonomy" id="355587"/>
    <lineage>
        <taxon>Eukaryota</taxon>
        <taxon>Metazoa</taxon>
        <taxon>Ecdysozoa</taxon>
        <taxon>Arthropoda</taxon>
        <taxon>Hexapoda</taxon>
        <taxon>Insecta</taxon>
        <taxon>Pterygota</taxon>
        <taxon>Neoptera</taxon>
        <taxon>Paraneoptera</taxon>
        <taxon>Hemiptera</taxon>
        <taxon>Heteroptera</taxon>
        <taxon>Panheteroptera</taxon>
        <taxon>Cimicomorpha</taxon>
        <taxon>Miridae</taxon>
        <taxon>Dicyphina</taxon>
        <taxon>Nesidiocoris</taxon>
    </lineage>
</organism>